<dbReference type="GO" id="GO:0005886">
    <property type="term" value="C:plasma membrane"/>
    <property type="evidence" value="ECO:0007669"/>
    <property type="project" value="UniProtKB-SubCell"/>
</dbReference>
<dbReference type="eggNOG" id="COG0534">
    <property type="taxonomic scope" value="Bacteria"/>
</dbReference>
<dbReference type="GeneID" id="302999281"/>
<reference evidence="11 12" key="1">
    <citation type="journal article" date="2011" name="Stand. Genomic Sci.">
        <title>Complete genome sequence of Treponema succinifaciens type strain (6091).</title>
        <authorList>
            <person name="Han C."/>
            <person name="Gronow S."/>
            <person name="Teshima H."/>
            <person name="Lapidus A."/>
            <person name="Nolan M."/>
            <person name="Lucas S."/>
            <person name="Hammon N."/>
            <person name="Deshpande S."/>
            <person name="Cheng J.F."/>
            <person name="Zeytun A."/>
            <person name="Tapia R."/>
            <person name="Goodwin L."/>
            <person name="Pitluck S."/>
            <person name="Liolios K."/>
            <person name="Pagani I."/>
            <person name="Ivanova N."/>
            <person name="Mavromatis K."/>
            <person name="Mikhailova N."/>
            <person name="Huntemann M."/>
            <person name="Pati A."/>
            <person name="Chen A."/>
            <person name="Palaniappan K."/>
            <person name="Land M."/>
            <person name="Hauser L."/>
            <person name="Brambilla E.M."/>
            <person name="Rohde M."/>
            <person name="Goker M."/>
            <person name="Woyke T."/>
            <person name="Bristow J."/>
            <person name="Eisen J.A."/>
            <person name="Markowitz V."/>
            <person name="Hugenholtz P."/>
            <person name="Kyrpides N.C."/>
            <person name="Klenk H.P."/>
            <person name="Detter J.C."/>
        </authorList>
    </citation>
    <scope>NUCLEOTIDE SEQUENCE [LARGE SCALE GENOMIC DNA]</scope>
    <source>
        <strain evidence="12">ATCC 33096 / DSM 2489 / 6091</strain>
    </source>
</reference>
<proteinExistence type="predicted"/>
<evidence type="ECO:0000313" key="11">
    <source>
        <dbReference type="EMBL" id="AEB15028.1"/>
    </source>
</evidence>
<protein>
    <recommendedName>
        <fullName evidence="9">Multidrug-efflux transporter</fullName>
    </recommendedName>
</protein>
<keyword evidence="12" id="KW-1185">Reference proteome</keyword>
<gene>
    <name evidence="11" type="ordered locus">Tresu_2159</name>
</gene>
<evidence type="ECO:0000256" key="6">
    <source>
        <dbReference type="ARBA" id="ARBA00022989"/>
    </source>
</evidence>
<keyword evidence="4" id="KW-1003">Cell membrane</keyword>
<feature type="transmembrane region" description="Helical" evidence="10">
    <location>
        <begin position="62"/>
        <end position="85"/>
    </location>
</feature>
<dbReference type="AlphaFoldDB" id="F2NWA7"/>
<keyword evidence="5 10" id="KW-0812">Transmembrane</keyword>
<accession>F2NWA7</accession>
<dbReference type="InterPro" id="IPR002528">
    <property type="entry name" value="MATE_fam"/>
</dbReference>
<keyword evidence="8 10" id="KW-0472">Membrane</keyword>
<dbReference type="PANTHER" id="PTHR43298">
    <property type="entry name" value="MULTIDRUG RESISTANCE PROTEIN NORM-RELATED"/>
    <property type="match status" value="1"/>
</dbReference>
<name>F2NWA7_TRES6</name>
<dbReference type="GO" id="GO:0015297">
    <property type="term" value="F:antiporter activity"/>
    <property type="evidence" value="ECO:0007669"/>
    <property type="project" value="UniProtKB-KW"/>
</dbReference>
<evidence type="ECO:0000256" key="2">
    <source>
        <dbReference type="ARBA" id="ARBA00022448"/>
    </source>
</evidence>
<feature type="transmembrane region" description="Helical" evidence="10">
    <location>
        <begin position="197"/>
        <end position="218"/>
    </location>
</feature>
<dbReference type="PANTHER" id="PTHR43298:SF2">
    <property type="entry name" value="FMN_FAD EXPORTER YEEO-RELATED"/>
    <property type="match status" value="1"/>
</dbReference>
<feature type="transmembrane region" description="Helical" evidence="10">
    <location>
        <begin position="422"/>
        <end position="441"/>
    </location>
</feature>
<feature type="transmembrane region" description="Helical" evidence="10">
    <location>
        <begin position="97"/>
        <end position="118"/>
    </location>
</feature>
<evidence type="ECO:0000256" key="10">
    <source>
        <dbReference type="SAM" id="Phobius"/>
    </source>
</evidence>
<dbReference type="EMBL" id="CP002631">
    <property type="protein sequence ID" value="AEB15028.1"/>
    <property type="molecule type" value="Genomic_DNA"/>
</dbReference>
<evidence type="ECO:0000256" key="8">
    <source>
        <dbReference type="ARBA" id="ARBA00023136"/>
    </source>
</evidence>
<organism evidence="11 12">
    <name type="scientific">Treponema succinifaciens (strain ATCC 33096 / DSM 2489 / 6091)</name>
    <dbReference type="NCBI Taxonomy" id="869209"/>
    <lineage>
        <taxon>Bacteria</taxon>
        <taxon>Pseudomonadati</taxon>
        <taxon>Spirochaetota</taxon>
        <taxon>Spirochaetia</taxon>
        <taxon>Spirochaetales</taxon>
        <taxon>Treponemataceae</taxon>
        <taxon>Treponema</taxon>
    </lineage>
</organism>
<evidence type="ECO:0000256" key="5">
    <source>
        <dbReference type="ARBA" id="ARBA00022692"/>
    </source>
</evidence>
<feature type="transmembrane region" description="Helical" evidence="10">
    <location>
        <begin position="317"/>
        <end position="338"/>
    </location>
</feature>
<dbReference type="KEGG" id="tsu:Tresu_2159"/>
<keyword evidence="6 10" id="KW-1133">Transmembrane helix</keyword>
<dbReference type="NCBIfam" id="TIGR00797">
    <property type="entry name" value="matE"/>
    <property type="match status" value="1"/>
</dbReference>
<feature type="transmembrane region" description="Helical" evidence="10">
    <location>
        <begin position="138"/>
        <end position="158"/>
    </location>
</feature>
<dbReference type="Pfam" id="PF01554">
    <property type="entry name" value="MatE"/>
    <property type="match status" value="2"/>
</dbReference>
<dbReference type="PIRSF" id="PIRSF006603">
    <property type="entry name" value="DinF"/>
    <property type="match status" value="1"/>
</dbReference>
<dbReference type="CDD" id="cd13138">
    <property type="entry name" value="MATE_yoeA_like"/>
    <property type="match status" value="1"/>
</dbReference>
<feature type="transmembrane region" description="Helical" evidence="10">
    <location>
        <begin position="383"/>
        <end position="410"/>
    </location>
</feature>
<keyword evidence="2" id="KW-0813">Transport</keyword>
<keyword evidence="3" id="KW-0050">Antiport</keyword>
<dbReference type="STRING" id="869209.Tresu_2159"/>
<evidence type="ECO:0000256" key="7">
    <source>
        <dbReference type="ARBA" id="ARBA00023065"/>
    </source>
</evidence>
<comment type="subcellular location">
    <subcellularLocation>
        <location evidence="1">Cell membrane</location>
        <topology evidence="1">Multi-pass membrane protein</topology>
    </subcellularLocation>
</comment>
<evidence type="ECO:0000313" key="12">
    <source>
        <dbReference type="Proteomes" id="UP000006852"/>
    </source>
</evidence>
<keyword evidence="7" id="KW-0406">Ion transport</keyword>
<reference evidence="12" key="2">
    <citation type="submission" date="2011-04" db="EMBL/GenBank/DDBJ databases">
        <title>The complete genome of chromosome of Treponema succinifaciens DSM 2489.</title>
        <authorList>
            <person name="Lucas S."/>
            <person name="Copeland A."/>
            <person name="Lapidus A."/>
            <person name="Bruce D."/>
            <person name="Goodwin L."/>
            <person name="Pitluck S."/>
            <person name="Peters L."/>
            <person name="Kyrpides N."/>
            <person name="Mavromatis K."/>
            <person name="Ivanova N."/>
            <person name="Ovchinnikova G."/>
            <person name="Teshima H."/>
            <person name="Detter J.C."/>
            <person name="Tapia R."/>
            <person name="Han C."/>
            <person name="Land M."/>
            <person name="Hauser L."/>
            <person name="Markowitz V."/>
            <person name="Cheng J.-F."/>
            <person name="Hugenholtz P."/>
            <person name="Woyke T."/>
            <person name="Wu D."/>
            <person name="Gronow S."/>
            <person name="Wellnitz S."/>
            <person name="Brambilla E."/>
            <person name="Klenk H.-P."/>
            <person name="Eisen J.A."/>
        </authorList>
    </citation>
    <scope>NUCLEOTIDE SEQUENCE [LARGE SCALE GENOMIC DNA]</scope>
    <source>
        <strain evidence="12">ATCC 33096 / DSM 2489 / 6091</strain>
    </source>
</reference>
<dbReference type="InterPro" id="IPR050222">
    <property type="entry name" value="MATE_MdtK"/>
</dbReference>
<dbReference type="GO" id="GO:0006811">
    <property type="term" value="P:monoatomic ion transport"/>
    <property type="evidence" value="ECO:0007669"/>
    <property type="project" value="UniProtKB-KW"/>
</dbReference>
<feature type="transmembrane region" description="Helical" evidence="10">
    <location>
        <begin position="170"/>
        <end position="191"/>
    </location>
</feature>
<dbReference type="Proteomes" id="UP000006852">
    <property type="component" value="Chromosome"/>
</dbReference>
<dbReference type="GO" id="GO:0042910">
    <property type="term" value="F:xenobiotic transmembrane transporter activity"/>
    <property type="evidence" value="ECO:0007669"/>
    <property type="project" value="InterPro"/>
</dbReference>
<evidence type="ECO:0000256" key="4">
    <source>
        <dbReference type="ARBA" id="ARBA00022475"/>
    </source>
</evidence>
<evidence type="ECO:0000256" key="1">
    <source>
        <dbReference type="ARBA" id="ARBA00004651"/>
    </source>
</evidence>
<evidence type="ECO:0000256" key="9">
    <source>
        <dbReference type="ARBA" id="ARBA00031636"/>
    </source>
</evidence>
<dbReference type="HOGENOM" id="CLU_012893_5_0_12"/>
<dbReference type="InterPro" id="IPR048279">
    <property type="entry name" value="MdtK-like"/>
</dbReference>
<sequence>MSAGKNSVDMLNGPLLGKILVFSLPFAASSILQQVFNSADVAVVGRFSGSTSLAAVGNNAPIINLIINIFVGMSIGANVLIATLIGQNRKDEIKSAVHTVISVALISGIFLAVIGPLVSKPILEAIGTPDEVLVLAALYLRIYFLGMPAVMVYNFGSAVLRSKGDSNRPLYCLIAAGILNVILNLVFVIVFRMGVAGVAISTVISNYVSATMIIFFLLNEEEGLRLDLRKLHINKIQLAKTARIGVPAGLQGMVFCFSNICIQGGINSFGSNAMAGSAAALNFEYFSYFVVSAFTQAATTFTSQNYGAKKFSRCKKIYRLSMLCSVIISGAMCFVFVFFRRAVIRVYTVDEAVIAFALIRLVHVESLEFLTSSYEITAGALRGMGYSMLPAILTLAGSCFLRLTWLATVFKKFPSFETIMNIYPISWIITGTAVISSYLIIRKKKFSIEQ</sequence>
<dbReference type="RefSeq" id="WP_013702281.1">
    <property type="nucleotide sequence ID" value="NC_015385.1"/>
</dbReference>
<evidence type="ECO:0000256" key="3">
    <source>
        <dbReference type="ARBA" id="ARBA00022449"/>
    </source>
</evidence>